<dbReference type="PANTHER" id="PTHR43019">
    <property type="entry name" value="SERINE ENDOPROTEASE DEGS"/>
    <property type="match status" value="1"/>
</dbReference>
<dbReference type="Proteomes" id="UP001240171">
    <property type="component" value="Unassembled WGS sequence"/>
</dbReference>
<dbReference type="RefSeq" id="WP_305024012.1">
    <property type="nucleotide sequence ID" value="NZ_JAUQTB010000004.1"/>
</dbReference>
<dbReference type="GO" id="GO:0006508">
    <property type="term" value="P:proteolysis"/>
    <property type="evidence" value="ECO:0007669"/>
    <property type="project" value="UniProtKB-KW"/>
</dbReference>
<accession>A0ABT9CDV8</accession>
<evidence type="ECO:0000256" key="1">
    <source>
        <dbReference type="ARBA" id="ARBA00022825"/>
    </source>
</evidence>
<evidence type="ECO:0000313" key="3">
    <source>
        <dbReference type="Proteomes" id="UP001240171"/>
    </source>
</evidence>
<dbReference type="SUPFAM" id="SSF50494">
    <property type="entry name" value="Trypsin-like serine proteases"/>
    <property type="match status" value="1"/>
</dbReference>
<sequence length="292" mass="31786">MIFSTKHKIQAIQGWKMFASVAILGLSLLLPVQGVQAQSLDSMYFSGGYYNSQLKGQLSQTADSILVVNVRWVSNSDPYTIHYDVGTSMLVSEDTVLTNYHVVKEYAELPAGSKGTLRVASPSNPLQAIDAQIIKADKNRDMALLKLSQKVSYTPITFSKARDNEPVYTIGYPENPMGQLTLLDRLTGDANFKLNTLSSTWVYDAQSKDVPGMDYVGSMQRAVKQGNSGGPVLDADMHVVGMMTFTYKGKTYFINAKTLQEFIGSTTTVKGTISASGSTNIITVPGRIVGKP</sequence>
<reference evidence="2 3" key="1">
    <citation type="submission" date="2023-07" db="EMBL/GenBank/DDBJ databases">
        <title>Paenibacillus sp. JX-17 nov. isolated from soil.</title>
        <authorList>
            <person name="Wan Y."/>
            <person name="Liu B."/>
        </authorList>
    </citation>
    <scope>NUCLEOTIDE SEQUENCE [LARGE SCALE GENOMIC DNA]</scope>
    <source>
        <strain evidence="2 3">JX-17</strain>
    </source>
</reference>
<dbReference type="InterPro" id="IPR009003">
    <property type="entry name" value="Peptidase_S1_PA"/>
</dbReference>
<dbReference type="InterPro" id="IPR043504">
    <property type="entry name" value="Peptidase_S1_PA_chymotrypsin"/>
</dbReference>
<dbReference type="Pfam" id="PF13365">
    <property type="entry name" value="Trypsin_2"/>
    <property type="match status" value="1"/>
</dbReference>
<dbReference type="Gene3D" id="2.40.10.10">
    <property type="entry name" value="Trypsin-like serine proteases"/>
    <property type="match status" value="2"/>
</dbReference>
<keyword evidence="2" id="KW-0645">Protease</keyword>
<dbReference type="GO" id="GO:0008233">
    <property type="term" value="F:peptidase activity"/>
    <property type="evidence" value="ECO:0007669"/>
    <property type="project" value="UniProtKB-KW"/>
</dbReference>
<evidence type="ECO:0000313" key="2">
    <source>
        <dbReference type="EMBL" id="MDO7906819.1"/>
    </source>
</evidence>
<proteinExistence type="predicted"/>
<comment type="caution">
    <text evidence="2">The sequence shown here is derived from an EMBL/GenBank/DDBJ whole genome shotgun (WGS) entry which is preliminary data.</text>
</comment>
<name>A0ABT9CDV8_9BACL</name>
<protein>
    <submittedName>
        <fullName evidence="2">Serine protease</fullName>
    </submittedName>
</protein>
<keyword evidence="1" id="KW-0378">Hydrolase</keyword>
<gene>
    <name evidence="2" type="ORF">Q5741_10320</name>
</gene>
<organism evidence="2 3">
    <name type="scientific">Paenibacillus lacisoli</name>
    <dbReference type="NCBI Taxonomy" id="3064525"/>
    <lineage>
        <taxon>Bacteria</taxon>
        <taxon>Bacillati</taxon>
        <taxon>Bacillota</taxon>
        <taxon>Bacilli</taxon>
        <taxon>Bacillales</taxon>
        <taxon>Paenibacillaceae</taxon>
        <taxon>Paenibacillus</taxon>
    </lineage>
</organism>
<dbReference type="PANTHER" id="PTHR43019:SF23">
    <property type="entry name" value="PROTEASE DO-LIKE 5, CHLOROPLASTIC"/>
    <property type="match status" value="1"/>
</dbReference>
<keyword evidence="1" id="KW-0720">Serine protease</keyword>
<dbReference type="EMBL" id="JAUQTB010000004">
    <property type="protein sequence ID" value="MDO7906819.1"/>
    <property type="molecule type" value="Genomic_DNA"/>
</dbReference>
<keyword evidence="3" id="KW-1185">Reference proteome</keyword>